<feature type="region of interest" description="Disordered" evidence="1">
    <location>
        <begin position="1"/>
        <end position="41"/>
    </location>
</feature>
<dbReference type="Proteomes" id="UP001589718">
    <property type="component" value="Unassembled WGS sequence"/>
</dbReference>
<evidence type="ECO:0000256" key="1">
    <source>
        <dbReference type="SAM" id="MobiDB-lite"/>
    </source>
</evidence>
<proteinExistence type="predicted"/>
<sequence length="149" mass="16658">MTSSATSFHGFSEEERAAMKDHARELKAAARRQSQADKEAQAEQDVLARIAELDGTDRVLAEGFHQLLRRTAPELKARLWYGMPAYCRDGRMVCFFQSAAKFKARYATIGFSDQAALDEDTLWPTTYAVTALTPAPESRLTDLIRRALG</sequence>
<dbReference type="Gene3D" id="3.90.1150.200">
    <property type="match status" value="1"/>
</dbReference>
<dbReference type="RefSeq" id="WP_345219477.1">
    <property type="nucleotide sequence ID" value="NZ_BAAAXE010000002.1"/>
</dbReference>
<evidence type="ECO:0000313" key="2">
    <source>
        <dbReference type="EMBL" id="MFB9522890.1"/>
    </source>
</evidence>
<name>A0ABV5PI59_STRCM</name>
<keyword evidence="3" id="KW-1185">Reference proteome</keyword>
<gene>
    <name evidence="2" type="ORF">ACFFTU_23370</name>
</gene>
<feature type="compositionally biased region" description="Basic and acidic residues" evidence="1">
    <location>
        <begin position="11"/>
        <end position="41"/>
    </location>
</feature>
<evidence type="ECO:0000313" key="3">
    <source>
        <dbReference type="Proteomes" id="UP001589718"/>
    </source>
</evidence>
<reference evidence="2 3" key="1">
    <citation type="submission" date="2024-09" db="EMBL/GenBank/DDBJ databases">
        <authorList>
            <person name="Sun Q."/>
            <person name="Mori K."/>
        </authorList>
    </citation>
    <scope>NUCLEOTIDE SEQUENCE [LARGE SCALE GENOMIC DNA]</scope>
    <source>
        <strain evidence="2 3">JCM 4362</strain>
    </source>
</reference>
<accession>A0ABV5PI59</accession>
<dbReference type="SUPFAM" id="SSF159888">
    <property type="entry name" value="YdhG-like"/>
    <property type="match status" value="1"/>
</dbReference>
<dbReference type="EMBL" id="JBHMCR010000015">
    <property type="protein sequence ID" value="MFB9522890.1"/>
    <property type="molecule type" value="Genomic_DNA"/>
</dbReference>
<protein>
    <submittedName>
        <fullName evidence="2">DUF1801 domain-containing protein</fullName>
    </submittedName>
</protein>
<organism evidence="2 3">
    <name type="scientific">Streptomyces cremeus</name>
    <dbReference type="NCBI Taxonomy" id="66881"/>
    <lineage>
        <taxon>Bacteria</taxon>
        <taxon>Bacillati</taxon>
        <taxon>Actinomycetota</taxon>
        <taxon>Actinomycetes</taxon>
        <taxon>Kitasatosporales</taxon>
        <taxon>Streptomycetaceae</taxon>
        <taxon>Streptomyces</taxon>
    </lineage>
</organism>
<comment type="caution">
    <text evidence="2">The sequence shown here is derived from an EMBL/GenBank/DDBJ whole genome shotgun (WGS) entry which is preliminary data.</text>
</comment>